<protein>
    <submittedName>
        <fullName evidence="1">Uncharacterized protein</fullName>
    </submittedName>
</protein>
<sequence>MTESTRKQKILELIDPTFYAASHAEQGEAVLGAGALAAAYSGDDKRIVERGAGDDYCAPREDRGCAQVYDPGWGLDRSAEESAG</sequence>
<name>A0AAE0EUQ0_9CHLO</name>
<evidence type="ECO:0000313" key="2">
    <source>
        <dbReference type="Proteomes" id="UP001190700"/>
    </source>
</evidence>
<proteinExistence type="predicted"/>
<reference evidence="1 2" key="1">
    <citation type="journal article" date="2015" name="Genome Biol. Evol.">
        <title>Comparative Genomics of a Bacterivorous Green Alga Reveals Evolutionary Causalities and Consequences of Phago-Mixotrophic Mode of Nutrition.</title>
        <authorList>
            <person name="Burns J.A."/>
            <person name="Paasch A."/>
            <person name="Narechania A."/>
            <person name="Kim E."/>
        </authorList>
    </citation>
    <scope>NUCLEOTIDE SEQUENCE [LARGE SCALE GENOMIC DNA]</scope>
    <source>
        <strain evidence="1 2">PLY_AMNH</strain>
    </source>
</reference>
<keyword evidence="2" id="KW-1185">Reference proteome</keyword>
<dbReference type="AlphaFoldDB" id="A0AAE0EUQ0"/>
<accession>A0AAE0EUQ0</accession>
<comment type="caution">
    <text evidence="1">The sequence shown here is derived from an EMBL/GenBank/DDBJ whole genome shotgun (WGS) entry which is preliminary data.</text>
</comment>
<organism evidence="1 2">
    <name type="scientific">Cymbomonas tetramitiformis</name>
    <dbReference type="NCBI Taxonomy" id="36881"/>
    <lineage>
        <taxon>Eukaryota</taxon>
        <taxon>Viridiplantae</taxon>
        <taxon>Chlorophyta</taxon>
        <taxon>Pyramimonadophyceae</taxon>
        <taxon>Pyramimonadales</taxon>
        <taxon>Pyramimonadaceae</taxon>
        <taxon>Cymbomonas</taxon>
    </lineage>
</organism>
<dbReference type="Proteomes" id="UP001190700">
    <property type="component" value="Unassembled WGS sequence"/>
</dbReference>
<evidence type="ECO:0000313" key="1">
    <source>
        <dbReference type="EMBL" id="KAK3240924.1"/>
    </source>
</evidence>
<dbReference type="EMBL" id="LGRX02033515">
    <property type="protein sequence ID" value="KAK3240924.1"/>
    <property type="molecule type" value="Genomic_DNA"/>
</dbReference>
<gene>
    <name evidence="1" type="ORF">CYMTET_49268</name>
</gene>